<keyword evidence="3" id="KW-1185">Reference proteome</keyword>
<name>A0ABQ7P445_9HYPO</name>
<dbReference type="Proteomes" id="UP000742024">
    <property type="component" value="Unassembled WGS sequence"/>
</dbReference>
<feature type="compositionally biased region" description="Basic and acidic residues" evidence="1">
    <location>
        <begin position="82"/>
        <end position="98"/>
    </location>
</feature>
<gene>
    <name evidence="2" type="ORF">E4U57_004991</name>
</gene>
<proteinExistence type="predicted"/>
<evidence type="ECO:0000313" key="3">
    <source>
        <dbReference type="Proteomes" id="UP000742024"/>
    </source>
</evidence>
<evidence type="ECO:0000256" key="1">
    <source>
        <dbReference type="SAM" id="MobiDB-lite"/>
    </source>
</evidence>
<comment type="caution">
    <text evidence="2">The sequence shown here is derived from an EMBL/GenBank/DDBJ whole genome shotgun (WGS) entry which is preliminary data.</text>
</comment>
<sequence length="112" mass="11764">MEHKEANTKCAPPLRVAARFLQFCLIKQKMLEVVSAPAASVFAVAPVADPADDSADDQRAVANSAARNSATGGIPPTSFLAEPRHDTLGGHEVEHSSEPLKSAAVCRCGEPE</sequence>
<protein>
    <submittedName>
        <fullName evidence="2">Uncharacterized protein</fullName>
    </submittedName>
</protein>
<feature type="region of interest" description="Disordered" evidence="1">
    <location>
        <begin position="64"/>
        <end position="112"/>
    </location>
</feature>
<organism evidence="2 3">
    <name type="scientific">Claviceps arundinis</name>
    <dbReference type="NCBI Taxonomy" id="1623583"/>
    <lineage>
        <taxon>Eukaryota</taxon>
        <taxon>Fungi</taxon>
        <taxon>Dikarya</taxon>
        <taxon>Ascomycota</taxon>
        <taxon>Pezizomycotina</taxon>
        <taxon>Sordariomycetes</taxon>
        <taxon>Hypocreomycetidae</taxon>
        <taxon>Hypocreales</taxon>
        <taxon>Clavicipitaceae</taxon>
        <taxon>Claviceps</taxon>
    </lineage>
</organism>
<evidence type="ECO:0000313" key="2">
    <source>
        <dbReference type="EMBL" id="KAG5953936.1"/>
    </source>
</evidence>
<accession>A0ABQ7P445</accession>
<reference evidence="2 3" key="1">
    <citation type="journal article" date="2020" name="bioRxiv">
        <title>Whole genome comparisons of ergot fungi reveals the divergence and evolution of species within the genus Claviceps are the result of varying mechanisms driving genome evolution and host range expansion.</title>
        <authorList>
            <person name="Wyka S.A."/>
            <person name="Mondo S.J."/>
            <person name="Liu M."/>
            <person name="Dettman J."/>
            <person name="Nalam V."/>
            <person name="Broders K.D."/>
        </authorList>
    </citation>
    <scope>NUCLEOTIDE SEQUENCE [LARGE SCALE GENOMIC DNA]</scope>
    <source>
        <strain evidence="2 3">LM583</strain>
    </source>
</reference>
<dbReference type="EMBL" id="SRPR01000384">
    <property type="protein sequence ID" value="KAG5953936.1"/>
    <property type="molecule type" value="Genomic_DNA"/>
</dbReference>